<keyword evidence="3" id="KW-0597">Phosphoprotein</keyword>
<dbReference type="STRING" id="383372.Rcas_2916"/>
<keyword evidence="8" id="KW-0472">Membrane</keyword>
<dbReference type="Proteomes" id="UP000000263">
    <property type="component" value="Chromosome"/>
</dbReference>
<dbReference type="InterPro" id="IPR036097">
    <property type="entry name" value="HisK_dim/P_sf"/>
</dbReference>
<dbReference type="InterPro" id="IPR003661">
    <property type="entry name" value="HisK_dim/P_dom"/>
</dbReference>
<keyword evidence="8" id="KW-0812">Transmembrane</keyword>
<keyword evidence="11" id="KW-1185">Reference proteome</keyword>
<feature type="coiled-coil region" evidence="7">
    <location>
        <begin position="319"/>
        <end position="349"/>
    </location>
</feature>
<accession>A7NN46</accession>
<dbReference type="RefSeq" id="WP_012121402.1">
    <property type="nucleotide sequence ID" value="NC_009767.1"/>
</dbReference>
<dbReference type="SMART" id="SM00388">
    <property type="entry name" value="HisKA"/>
    <property type="match status" value="1"/>
</dbReference>
<feature type="domain" description="Histidine kinase" evidence="9">
    <location>
        <begin position="356"/>
        <end position="576"/>
    </location>
</feature>
<comment type="catalytic activity">
    <reaction evidence="1">
        <text>ATP + protein L-histidine = ADP + protein N-phospho-L-histidine.</text>
        <dbReference type="EC" id="2.7.13.3"/>
    </reaction>
</comment>
<feature type="transmembrane region" description="Helical" evidence="8">
    <location>
        <begin position="20"/>
        <end position="43"/>
    </location>
</feature>
<dbReference type="PANTHER" id="PTHR43711:SF1">
    <property type="entry name" value="HISTIDINE KINASE 1"/>
    <property type="match status" value="1"/>
</dbReference>
<keyword evidence="5 10" id="KW-0418">Kinase</keyword>
<dbReference type="PANTHER" id="PTHR43711">
    <property type="entry name" value="TWO-COMPONENT HISTIDINE KINASE"/>
    <property type="match status" value="1"/>
</dbReference>
<dbReference type="SMART" id="SM00387">
    <property type="entry name" value="HATPase_c"/>
    <property type="match status" value="1"/>
</dbReference>
<evidence type="ECO:0000256" key="8">
    <source>
        <dbReference type="SAM" id="Phobius"/>
    </source>
</evidence>
<gene>
    <name evidence="10" type="ordered locus">Rcas_2916</name>
</gene>
<feature type="transmembrane region" description="Helical" evidence="8">
    <location>
        <begin position="210"/>
        <end position="229"/>
    </location>
</feature>
<feature type="transmembrane region" description="Helical" evidence="8">
    <location>
        <begin position="151"/>
        <end position="170"/>
    </location>
</feature>
<dbReference type="InterPro" id="IPR005467">
    <property type="entry name" value="His_kinase_dom"/>
</dbReference>
<proteinExistence type="predicted"/>
<dbReference type="HOGENOM" id="CLU_476382_0_0_0"/>
<dbReference type="Gene3D" id="3.30.565.10">
    <property type="entry name" value="Histidine kinase-like ATPase, C-terminal domain"/>
    <property type="match status" value="1"/>
</dbReference>
<dbReference type="InterPro" id="IPR004358">
    <property type="entry name" value="Sig_transdc_His_kin-like_C"/>
</dbReference>
<dbReference type="EMBL" id="CP000804">
    <property type="protein sequence ID" value="ABU58978.1"/>
    <property type="molecule type" value="Genomic_DNA"/>
</dbReference>
<dbReference type="AlphaFoldDB" id="A7NN46"/>
<dbReference type="Gene3D" id="1.10.287.130">
    <property type="match status" value="1"/>
</dbReference>
<evidence type="ECO:0000256" key="2">
    <source>
        <dbReference type="ARBA" id="ARBA00012438"/>
    </source>
</evidence>
<protein>
    <recommendedName>
        <fullName evidence="2">histidine kinase</fullName>
        <ecNumber evidence="2">2.7.13.3</ecNumber>
    </recommendedName>
</protein>
<evidence type="ECO:0000256" key="5">
    <source>
        <dbReference type="ARBA" id="ARBA00022777"/>
    </source>
</evidence>
<evidence type="ECO:0000256" key="3">
    <source>
        <dbReference type="ARBA" id="ARBA00022553"/>
    </source>
</evidence>
<dbReference type="InterPro" id="IPR050736">
    <property type="entry name" value="Sensor_HK_Regulatory"/>
</dbReference>
<evidence type="ECO:0000259" key="9">
    <source>
        <dbReference type="PROSITE" id="PS50109"/>
    </source>
</evidence>
<dbReference type="EC" id="2.7.13.3" evidence="2"/>
<feature type="transmembrane region" description="Helical" evidence="8">
    <location>
        <begin position="55"/>
        <end position="80"/>
    </location>
</feature>
<dbReference type="PROSITE" id="PS50109">
    <property type="entry name" value="HIS_KIN"/>
    <property type="match status" value="1"/>
</dbReference>
<dbReference type="OrthoDB" id="418136at2"/>
<evidence type="ECO:0000256" key="4">
    <source>
        <dbReference type="ARBA" id="ARBA00022679"/>
    </source>
</evidence>
<evidence type="ECO:0000256" key="6">
    <source>
        <dbReference type="ARBA" id="ARBA00023012"/>
    </source>
</evidence>
<keyword evidence="7" id="KW-0175">Coiled coil</keyword>
<sequence>MSHMPADPPSVPASNQPTPWWVIAGWTVVVLIVPIMLALVNVFPDLDRRVVMSPVLYFSLVAAVAVSGIAVALAVIIAALQALDGRALATGLGLLCGAAIFLIHALVDAALPNARPDLPIIGQVIVSTFLVLGAFDPLSRSRDPLRRQWPRLLALSALVLIAGAFWSIVLETSEHAAAWLIGASVTIVACGIALWRYIQLYRQSSLHRSFALLAGIVLLGEAALARLFTASAFNVPFWLCHFAIATGMAFIAYAFLYEVRSQRQRNLMQRAAYEQARPVLVAAMDVVIETLERGDPFPPDTRIRFQREAGLSDAQIDALERLALAIARERRQREALAQLDELLRRSERNTALLAQMVIHDLKNPLTALIGFLELLSAADLSESQRSLIDSALRNGRDLAGLVDDLLDLIRYNEGRLRLRLGDVSLPVLCAECADELAGWLLYESKTLILDVSPTLPLIRADARILKRILLNLLSNAIKHTPRGTLITLRVWREPHPDRGEQTVIEVADTGPGIPPERIERLFEPFGAAGESRSLRQSSTGLGLAFCKMAVTAHGGTIEVSSFPGDGATFRIRLPDL</sequence>
<dbReference type="InterPro" id="IPR036890">
    <property type="entry name" value="HATPase_C_sf"/>
</dbReference>
<reference evidence="10 11" key="1">
    <citation type="submission" date="2007-08" db="EMBL/GenBank/DDBJ databases">
        <title>Complete sequence of Roseiflexus castenholzii DSM 13941.</title>
        <authorList>
            <consortium name="US DOE Joint Genome Institute"/>
            <person name="Copeland A."/>
            <person name="Lucas S."/>
            <person name="Lapidus A."/>
            <person name="Barry K."/>
            <person name="Glavina del Rio T."/>
            <person name="Dalin E."/>
            <person name="Tice H."/>
            <person name="Pitluck S."/>
            <person name="Thompson L.S."/>
            <person name="Brettin T."/>
            <person name="Bruce D."/>
            <person name="Detter J.C."/>
            <person name="Han C."/>
            <person name="Tapia R."/>
            <person name="Schmutz J."/>
            <person name="Larimer F."/>
            <person name="Land M."/>
            <person name="Hauser L."/>
            <person name="Kyrpides N."/>
            <person name="Mikhailova N."/>
            <person name="Bryant D.A."/>
            <person name="Hanada S."/>
            <person name="Tsukatani Y."/>
            <person name="Richardson P."/>
        </authorList>
    </citation>
    <scope>NUCLEOTIDE SEQUENCE [LARGE SCALE GENOMIC DNA]</scope>
    <source>
        <strain evidence="11">DSM 13941 / HLO8</strain>
    </source>
</reference>
<feature type="transmembrane region" description="Helical" evidence="8">
    <location>
        <begin position="235"/>
        <end position="256"/>
    </location>
</feature>
<keyword evidence="4 10" id="KW-0808">Transferase</keyword>
<dbReference type="InterPro" id="IPR003594">
    <property type="entry name" value="HATPase_dom"/>
</dbReference>
<keyword evidence="8" id="KW-1133">Transmembrane helix</keyword>
<dbReference type="FunFam" id="3.30.565.10:FF:000006">
    <property type="entry name" value="Sensor histidine kinase WalK"/>
    <property type="match status" value="1"/>
</dbReference>
<dbReference type="KEGG" id="rca:Rcas_2916"/>
<organism evidence="10 11">
    <name type="scientific">Roseiflexus castenholzii (strain DSM 13941 / HLO8)</name>
    <dbReference type="NCBI Taxonomy" id="383372"/>
    <lineage>
        <taxon>Bacteria</taxon>
        <taxon>Bacillati</taxon>
        <taxon>Chloroflexota</taxon>
        <taxon>Chloroflexia</taxon>
        <taxon>Chloroflexales</taxon>
        <taxon>Roseiflexineae</taxon>
        <taxon>Roseiflexaceae</taxon>
        <taxon>Roseiflexus</taxon>
    </lineage>
</organism>
<feature type="transmembrane region" description="Helical" evidence="8">
    <location>
        <begin position="176"/>
        <end position="198"/>
    </location>
</feature>
<dbReference type="SUPFAM" id="SSF47384">
    <property type="entry name" value="Homodimeric domain of signal transducing histidine kinase"/>
    <property type="match status" value="1"/>
</dbReference>
<feature type="transmembrane region" description="Helical" evidence="8">
    <location>
        <begin position="119"/>
        <end position="139"/>
    </location>
</feature>
<evidence type="ECO:0000313" key="11">
    <source>
        <dbReference type="Proteomes" id="UP000000263"/>
    </source>
</evidence>
<dbReference type="eggNOG" id="COG2205">
    <property type="taxonomic scope" value="Bacteria"/>
</dbReference>
<dbReference type="Pfam" id="PF02518">
    <property type="entry name" value="HATPase_c"/>
    <property type="match status" value="1"/>
</dbReference>
<dbReference type="GO" id="GO:0000155">
    <property type="term" value="F:phosphorelay sensor kinase activity"/>
    <property type="evidence" value="ECO:0007669"/>
    <property type="project" value="InterPro"/>
</dbReference>
<keyword evidence="6" id="KW-0902">Two-component regulatory system</keyword>
<dbReference type="Pfam" id="PF00512">
    <property type="entry name" value="HisKA"/>
    <property type="match status" value="1"/>
</dbReference>
<dbReference type="SUPFAM" id="SSF55874">
    <property type="entry name" value="ATPase domain of HSP90 chaperone/DNA topoisomerase II/histidine kinase"/>
    <property type="match status" value="1"/>
</dbReference>
<evidence type="ECO:0000256" key="7">
    <source>
        <dbReference type="SAM" id="Coils"/>
    </source>
</evidence>
<name>A7NN46_ROSCS</name>
<evidence type="ECO:0000313" key="10">
    <source>
        <dbReference type="EMBL" id="ABU58978.1"/>
    </source>
</evidence>
<dbReference type="PRINTS" id="PR00344">
    <property type="entry name" value="BCTRLSENSOR"/>
</dbReference>
<evidence type="ECO:0000256" key="1">
    <source>
        <dbReference type="ARBA" id="ARBA00000085"/>
    </source>
</evidence>
<feature type="transmembrane region" description="Helical" evidence="8">
    <location>
        <begin position="87"/>
        <end position="107"/>
    </location>
</feature>
<dbReference type="CDD" id="cd16922">
    <property type="entry name" value="HATPase_EvgS-ArcB-TorS-like"/>
    <property type="match status" value="1"/>
</dbReference>
<dbReference type="CDD" id="cd00082">
    <property type="entry name" value="HisKA"/>
    <property type="match status" value="1"/>
</dbReference>